<feature type="compositionally biased region" description="Polar residues" evidence="2">
    <location>
        <begin position="312"/>
        <end position="328"/>
    </location>
</feature>
<reference evidence="4 5" key="1">
    <citation type="journal article" date="2011" name="Cell">
        <title>The monarch butterfly genome yields insights into long-distance migration.</title>
        <authorList>
            <person name="Zhan S."/>
            <person name="Merlin C."/>
            <person name="Boore J.L."/>
            <person name="Reppert S.M."/>
        </authorList>
    </citation>
    <scope>NUCLEOTIDE SEQUENCE [LARGE SCALE GENOMIC DNA]</scope>
    <source>
        <strain evidence="4">F-2</strain>
    </source>
</reference>
<dbReference type="PANTHER" id="PTHR18916">
    <property type="entry name" value="DYNACTIN 1-RELATED MICROTUBULE-BINDING"/>
    <property type="match status" value="1"/>
</dbReference>
<dbReference type="eggNOG" id="KOG0241">
    <property type="taxonomic scope" value="Eukaryota"/>
</dbReference>
<dbReference type="InterPro" id="IPR036859">
    <property type="entry name" value="CAP-Gly_dom_sf"/>
</dbReference>
<keyword evidence="1" id="KW-0175">Coiled coil</keyword>
<feature type="compositionally biased region" description="Basic and acidic residues" evidence="2">
    <location>
        <begin position="69"/>
        <end position="86"/>
    </location>
</feature>
<dbReference type="AlphaFoldDB" id="A0A212FL84"/>
<name>A0A212FL84_DANPL</name>
<organism evidence="4 5">
    <name type="scientific">Danaus plexippus plexippus</name>
    <dbReference type="NCBI Taxonomy" id="278856"/>
    <lineage>
        <taxon>Eukaryota</taxon>
        <taxon>Metazoa</taxon>
        <taxon>Ecdysozoa</taxon>
        <taxon>Arthropoda</taxon>
        <taxon>Hexapoda</taxon>
        <taxon>Insecta</taxon>
        <taxon>Pterygota</taxon>
        <taxon>Neoptera</taxon>
        <taxon>Endopterygota</taxon>
        <taxon>Lepidoptera</taxon>
        <taxon>Glossata</taxon>
        <taxon>Ditrysia</taxon>
        <taxon>Papilionoidea</taxon>
        <taxon>Nymphalidae</taxon>
        <taxon>Danainae</taxon>
        <taxon>Danaini</taxon>
        <taxon>Danaina</taxon>
        <taxon>Danaus</taxon>
        <taxon>Danaus</taxon>
    </lineage>
</organism>
<evidence type="ECO:0000259" key="3">
    <source>
        <dbReference type="PROSITE" id="PS50245"/>
    </source>
</evidence>
<gene>
    <name evidence="4" type="ORF">KGM_215745B</name>
</gene>
<dbReference type="FunFam" id="2.30.30.190:FF:000014">
    <property type="entry name" value="Uncharacterized protein, isoform E"/>
    <property type="match status" value="1"/>
</dbReference>
<dbReference type="InParanoid" id="A0A212FL84"/>
<feature type="compositionally biased region" description="Low complexity" evidence="2">
    <location>
        <begin position="134"/>
        <end position="149"/>
    </location>
</feature>
<feature type="coiled-coil region" evidence="1">
    <location>
        <begin position="180"/>
        <end position="221"/>
    </location>
</feature>
<feature type="compositionally biased region" description="Low complexity" evidence="2">
    <location>
        <begin position="1"/>
        <end position="12"/>
    </location>
</feature>
<dbReference type="Proteomes" id="UP000007151">
    <property type="component" value="Unassembled WGS sequence"/>
</dbReference>
<evidence type="ECO:0000256" key="1">
    <source>
        <dbReference type="SAM" id="Coils"/>
    </source>
</evidence>
<dbReference type="Gene3D" id="2.30.30.190">
    <property type="entry name" value="CAP Gly-rich-like domain"/>
    <property type="match status" value="1"/>
</dbReference>
<dbReference type="Gene3D" id="1.20.5.170">
    <property type="match status" value="1"/>
</dbReference>
<evidence type="ECO:0000256" key="2">
    <source>
        <dbReference type="SAM" id="MobiDB-lite"/>
    </source>
</evidence>
<feature type="region of interest" description="Disordered" evidence="2">
    <location>
        <begin position="1"/>
        <end position="115"/>
    </location>
</feature>
<feature type="domain" description="CAP-Gly" evidence="3">
    <location>
        <begin position="428"/>
        <end position="470"/>
    </location>
</feature>
<sequence length="523" mass="56525">IMRLDSSFESLSGLGGGRSGSVADLADEAPRRTRHSYAGPSHADTDTTPTKPFGLASPASAKLGLRMTTLHEEPGRRNDEDSHSEPESVPSDELATPRSYRTRSRATPRGFLPTSKTLDSLHELACERVPTKNSPSISSSGYGSQTVSSTNLTNDDTISIRSMSVDETPDFDKTMDYTHLSRTKTSVAGLRNEITELRNDITELKHDIVESKNELEEVSYEKAKTPVLTPGSRNRINPFLRDCEETANEKMLDPLGAIPVENATLSSQQHKVEYAQVNGEPQHDTSFGEAEVESVSSEQSSHDGRSREASSVGESDSPGSDPVVNTSLPAGKVVRRRAGASSRYPSRSSHPGRPLSAHEPLAHAHTHGRALTDTPASSTERIQDGSLLSRLCSRSQSSAPVSVPEWLTVGESVQIRLSSSTGVVAYVGATHFAPGLWVGVDLDAPTGKNDGSVGGTRYFTCRPRHGVFVRADKLVHDRRGKSARAFRDAELKRASSKGEGLHNLHRTRSRGDSMNTVGKTRAK</sequence>
<feature type="region of interest" description="Disordered" evidence="2">
    <location>
        <begin position="129"/>
        <end position="150"/>
    </location>
</feature>
<feature type="region of interest" description="Disordered" evidence="2">
    <location>
        <begin position="280"/>
        <end position="382"/>
    </location>
</feature>
<dbReference type="STRING" id="278856.A0A212FL84"/>
<dbReference type="PROSITE" id="PS50245">
    <property type="entry name" value="CAP_GLY_2"/>
    <property type="match status" value="1"/>
</dbReference>
<accession>A0A212FL84</accession>
<dbReference type="KEGG" id="dpl:KGM_215745B"/>
<dbReference type="Pfam" id="PF01302">
    <property type="entry name" value="CAP_GLY"/>
    <property type="match status" value="1"/>
</dbReference>
<dbReference type="PROSITE" id="PS00845">
    <property type="entry name" value="CAP_GLY_1"/>
    <property type="match status" value="1"/>
</dbReference>
<dbReference type="InterPro" id="IPR000938">
    <property type="entry name" value="CAP-Gly_domain"/>
</dbReference>
<keyword evidence="5" id="KW-1185">Reference proteome</keyword>
<feature type="region of interest" description="Disordered" evidence="2">
    <location>
        <begin position="490"/>
        <end position="523"/>
    </location>
</feature>
<evidence type="ECO:0000313" key="4">
    <source>
        <dbReference type="EMBL" id="OWR54497.1"/>
    </source>
</evidence>
<evidence type="ECO:0000313" key="5">
    <source>
        <dbReference type="Proteomes" id="UP000007151"/>
    </source>
</evidence>
<feature type="compositionally biased region" description="Polar residues" evidence="2">
    <location>
        <begin position="512"/>
        <end position="523"/>
    </location>
</feature>
<feature type="non-terminal residue" evidence="4">
    <location>
        <position position="1"/>
    </location>
</feature>
<dbReference type="SMART" id="SM01052">
    <property type="entry name" value="CAP_GLY"/>
    <property type="match status" value="1"/>
</dbReference>
<protein>
    <submittedName>
        <fullName evidence="4">Kinesin protein KIF13A</fullName>
    </submittedName>
</protein>
<proteinExistence type="predicted"/>
<dbReference type="EMBL" id="AGBW02007827">
    <property type="protein sequence ID" value="OWR54497.1"/>
    <property type="molecule type" value="Genomic_DNA"/>
</dbReference>
<dbReference type="SUPFAM" id="SSF74924">
    <property type="entry name" value="Cap-Gly domain"/>
    <property type="match status" value="1"/>
</dbReference>
<comment type="caution">
    <text evidence="4">The sequence shown here is derived from an EMBL/GenBank/DDBJ whole genome shotgun (WGS) entry which is preliminary data.</text>
</comment>